<protein>
    <submittedName>
        <fullName evidence="1">Uncharacterized protein</fullName>
    </submittedName>
</protein>
<sequence length="144" mass="16418">MLHSYFNSLQSIAPHFVAAKNDNEDTKRAVCQKRKVSFSEDEVHQITALLAPYARSGVITDVEIFSYRDSANITISGRQRRSPLFDIIRNESMQGMPVYRLNLKGADREQFNSCNFNVILSHTRSHLNKKFPKIPSVQKGFSVV</sequence>
<dbReference type="EMBL" id="QFQB01000036">
    <property type="protein sequence ID" value="PZQ45907.1"/>
    <property type="molecule type" value="Genomic_DNA"/>
</dbReference>
<evidence type="ECO:0000313" key="2">
    <source>
        <dbReference type="Proteomes" id="UP000249417"/>
    </source>
</evidence>
<dbReference type="AlphaFoldDB" id="A0A2W5PMM6"/>
<dbReference type="Proteomes" id="UP000249417">
    <property type="component" value="Unassembled WGS sequence"/>
</dbReference>
<accession>A0A2W5PMM6</accession>
<name>A0A2W5PMM6_9BACT</name>
<reference evidence="1 2" key="1">
    <citation type="submission" date="2017-08" db="EMBL/GenBank/DDBJ databases">
        <title>Infants hospitalized years apart are colonized by the same room-sourced microbial strains.</title>
        <authorList>
            <person name="Brooks B."/>
            <person name="Olm M.R."/>
            <person name="Firek B.A."/>
            <person name="Baker R."/>
            <person name="Thomas B.C."/>
            <person name="Morowitz M.J."/>
            <person name="Banfield J.F."/>
        </authorList>
    </citation>
    <scope>NUCLEOTIDE SEQUENCE [LARGE SCALE GENOMIC DNA]</scope>
    <source>
        <strain evidence="1">S2_005_002_R2_29</strain>
    </source>
</reference>
<gene>
    <name evidence="1" type="ORF">DI551_06175</name>
</gene>
<proteinExistence type="predicted"/>
<evidence type="ECO:0000313" key="1">
    <source>
        <dbReference type="EMBL" id="PZQ45907.1"/>
    </source>
</evidence>
<comment type="caution">
    <text evidence="1">The sequence shown here is derived from an EMBL/GenBank/DDBJ whole genome shotgun (WGS) entry which is preliminary data.</text>
</comment>
<organism evidence="1 2">
    <name type="scientific">Micavibrio aeruginosavorus</name>
    <dbReference type="NCBI Taxonomy" id="349221"/>
    <lineage>
        <taxon>Bacteria</taxon>
        <taxon>Pseudomonadati</taxon>
        <taxon>Bdellovibrionota</taxon>
        <taxon>Bdellovibrionia</taxon>
        <taxon>Bdellovibrionales</taxon>
        <taxon>Pseudobdellovibrionaceae</taxon>
        <taxon>Micavibrio</taxon>
    </lineage>
</organism>